<dbReference type="InterPro" id="IPR045621">
    <property type="entry name" value="BPD_transp_1_N"/>
</dbReference>
<feature type="transmembrane region" description="Helical" evidence="7">
    <location>
        <begin position="124"/>
        <end position="147"/>
    </location>
</feature>
<dbReference type="PANTHER" id="PTHR43163:SF6">
    <property type="entry name" value="DIPEPTIDE TRANSPORT SYSTEM PERMEASE PROTEIN DPPB-RELATED"/>
    <property type="match status" value="1"/>
</dbReference>
<comment type="caution">
    <text evidence="9">The sequence shown here is derived from an EMBL/GenBank/DDBJ whole genome shotgun (WGS) entry which is preliminary data.</text>
</comment>
<feature type="transmembrane region" description="Helical" evidence="7">
    <location>
        <begin position="202"/>
        <end position="222"/>
    </location>
</feature>
<feature type="transmembrane region" description="Helical" evidence="7">
    <location>
        <begin position="159"/>
        <end position="182"/>
    </location>
</feature>
<keyword evidence="10" id="KW-1185">Reference proteome</keyword>
<organism evidence="9 10">
    <name type="scientific">Amycolatopsis bartoniae</name>
    <dbReference type="NCBI Taxonomy" id="941986"/>
    <lineage>
        <taxon>Bacteria</taxon>
        <taxon>Bacillati</taxon>
        <taxon>Actinomycetota</taxon>
        <taxon>Actinomycetes</taxon>
        <taxon>Pseudonocardiales</taxon>
        <taxon>Pseudonocardiaceae</taxon>
        <taxon>Amycolatopsis</taxon>
    </lineage>
</organism>
<dbReference type="InterPro" id="IPR035906">
    <property type="entry name" value="MetI-like_sf"/>
</dbReference>
<protein>
    <submittedName>
        <fullName evidence="9">Glutathione ABC transporter permease</fullName>
    </submittedName>
</protein>
<name>A0A8H9IVR2_9PSEU</name>
<keyword evidence="3" id="KW-1003">Cell membrane</keyword>
<evidence type="ECO:0000256" key="2">
    <source>
        <dbReference type="ARBA" id="ARBA00022448"/>
    </source>
</evidence>
<dbReference type="CDD" id="cd06261">
    <property type="entry name" value="TM_PBP2"/>
    <property type="match status" value="1"/>
</dbReference>
<evidence type="ECO:0000256" key="5">
    <source>
        <dbReference type="ARBA" id="ARBA00022989"/>
    </source>
</evidence>
<accession>A0A8H9IVR2</accession>
<dbReference type="PANTHER" id="PTHR43163">
    <property type="entry name" value="DIPEPTIDE TRANSPORT SYSTEM PERMEASE PROTEIN DPPB-RELATED"/>
    <property type="match status" value="1"/>
</dbReference>
<keyword evidence="2 7" id="KW-0813">Transport</keyword>
<dbReference type="SUPFAM" id="SSF161098">
    <property type="entry name" value="MetI-like"/>
    <property type="match status" value="1"/>
</dbReference>
<reference evidence="9" key="2">
    <citation type="submission" date="2020-09" db="EMBL/GenBank/DDBJ databases">
        <authorList>
            <person name="Sun Q."/>
            <person name="Zhou Y."/>
        </authorList>
    </citation>
    <scope>NUCLEOTIDE SEQUENCE</scope>
    <source>
        <strain evidence="9">CGMCC 4.7679</strain>
    </source>
</reference>
<evidence type="ECO:0000256" key="6">
    <source>
        <dbReference type="ARBA" id="ARBA00023136"/>
    </source>
</evidence>
<evidence type="ECO:0000256" key="7">
    <source>
        <dbReference type="RuleBase" id="RU363032"/>
    </source>
</evidence>
<evidence type="ECO:0000313" key="9">
    <source>
        <dbReference type="EMBL" id="GHF59605.1"/>
    </source>
</evidence>
<dbReference type="InterPro" id="IPR000515">
    <property type="entry name" value="MetI-like"/>
</dbReference>
<gene>
    <name evidence="9" type="ORF">GCM10017566_36480</name>
</gene>
<feature type="transmembrane region" description="Helical" evidence="7">
    <location>
        <begin position="33"/>
        <end position="51"/>
    </location>
</feature>
<dbReference type="Proteomes" id="UP000658656">
    <property type="component" value="Unassembled WGS sequence"/>
</dbReference>
<comment type="subcellular location">
    <subcellularLocation>
        <location evidence="1 7">Cell membrane</location>
        <topology evidence="1 7">Multi-pass membrane protein</topology>
    </subcellularLocation>
</comment>
<reference evidence="9" key="1">
    <citation type="journal article" date="2014" name="Int. J. Syst. Evol. Microbiol.">
        <title>Complete genome sequence of Corynebacterium casei LMG S-19264T (=DSM 44701T), isolated from a smear-ripened cheese.</title>
        <authorList>
            <consortium name="US DOE Joint Genome Institute (JGI-PGF)"/>
            <person name="Walter F."/>
            <person name="Albersmeier A."/>
            <person name="Kalinowski J."/>
            <person name="Ruckert C."/>
        </authorList>
    </citation>
    <scope>NUCLEOTIDE SEQUENCE</scope>
    <source>
        <strain evidence="9">CGMCC 4.7679</strain>
    </source>
</reference>
<dbReference type="GO" id="GO:0005886">
    <property type="term" value="C:plasma membrane"/>
    <property type="evidence" value="ECO:0007669"/>
    <property type="project" value="UniProtKB-SubCell"/>
</dbReference>
<dbReference type="GO" id="GO:0071916">
    <property type="term" value="F:dipeptide transmembrane transporter activity"/>
    <property type="evidence" value="ECO:0007669"/>
    <property type="project" value="TreeGrafter"/>
</dbReference>
<dbReference type="Gene3D" id="1.10.3720.10">
    <property type="entry name" value="MetI-like"/>
    <property type="match status" value="1"/>
</dbReference>
<proteinExistence type="inferred from homology"/>
<sequence>MTAQITQNQAPVAPLPRGGSRARAITTHIARHLGQAAVTSVGVVVATFFLIRAVPGDPARAILGEQAPQAAVDALRAQLGLDRSLPLQLWDYCAGLLHGDLGMSLRYPGTPVSSLVFHGIANTALLAVASIVAAVMAGLCLGLLAAAARWRPVDAAIRLFAMVSLAAPPALVGLVLILGVAVRAGLAPAGGWGYGYPANLGFLVLPVITLSVYLAPVIIRAVRERGRAVLGQPHVEAARARGLSPTRLMVRHVVPNCALPILTIVGMSLGGLLSGAVVIEAVFGIPGLGSTLVNAIMSRDYPVVQAAALLSGMAVVLANTLAEAVQRVIDPRTRG</sequence>
<dbReference type="EMBL" id="BNAV01000004">
    <property type="protein sequence ID" value="GHF59605.1"/>
    <property type="molecule type" value="Genomic_DNA"/>
</dbReference>
<dbReference type="Pfam" id="PF00528">
    <property type="entry name" value="BPD_transp_1"/>
    <property type="match status" value="1"/>
</dbReference>
<dbReference type="OrthoDB" id="147639at2"/>
<evidence type="ECO:0000259" key="8">
    <source>
        <dbReference type="PROSITE" id="PS50928"/>
    </source>
</evidence>
<dbReference type="RefSeq" id="WP_145938443.1">
    <property type="nucleotide sequence ID" value="NZ_BNAV01000004.1"/>
</dbReference>
<evidence type="ECO:0000256" key="4">
    <source>
        <dbReference type="ARBA" id="ARBA00022692"/>
    </source>
</evidence>
<keyword evidence="4 7" id="KW-0812">Transmembrane</keyword>
<dbReference type="PROSITE" id="PS50928">
    <property type="entry name" value="ABC_TM1"/>
    <property type="match status" value="1"/>
</dbReference>
<evidence type="ECO:0000256" key="1">
    <source>
        <dbReference type="ARBA" id="ARBA00004651"/>
    </source>
</evidence>
<evidence type="ECO:0000256" key="3">
    <source>
        <dbReference type="ARBA" id="ARBA00022475"/>
    </source>
</evidence>
<feature type="transmembrane region" description="Helical" evidence="7">
    <location>
        <begin position="303"/>
        <end position="322"/>
    </location>
</feature>
<evidence type="ECO:0000313" key="10">
    <source>
        <dbReference type="Proteomes" id="UP000658656"/>
    </source>
</evidence>
<feature type="transmembrane region" description="Helical" evidence="7">
    <location>
        <begin position="257"/>
        <end position="283"/>
    </location>
</feature>
<dbReference type="Pfam" id="PF19300">
    <property type="entry name" value="BPD_transp_1_N"/>
    <property type="match status" value="1"/>
</dbReference>
<keyword evidence="5 7" id="KW-1133">Transmembrane helix</keyword>
<feature type="domain" description="ABC transmembrane type-1" evidence="8">
    <location>
        <begin position="120"/>
        <end position="322"/>
    </location>
</feature>
<comment type="similarity">
    <text evidence="7">Belongs to the binding-protein-dependent transport system permease family.</text>
</comment>
<keyword evidence="6 7" id="KW-0472">Membrane</keyword>
<dbReference type="AlphaFoldDB" id="A0A8H9IVR2"/>